<dbReference type="InterPro" id="IPR001810">
    <property type="entry name" value="F-box_dom"/>
</dbReference>
<organism evidence="2 3">
    <name type="scientific">Lobosporangium transversale</name>
    <dbReference type="NCBI Taxonomy" id="64571"/>
    <lineage>
        <taxon>Eukaryota</taxon>
        <taxon>Fungi</taxon>
        <taxon>Fungi incertae sedis</taxon>
        <taxon>Mucoromycota</taxon>
        <taxon>Mortierellomycotina</taxon>
        <taxon>Mortierellomycetes</taxon>
        <taxon>Mortierellales</taxon>
        <taxon>Mortierellaceae</taxon>
        <taxon>Lobosporangium</taxon>
    </lineage>
</organism>
<proteinExistence type="predicted"/>
<dbReference type="Gene3D" id="1.20.1280.50">
    <property type="match status" value="2"/>
</dbReference>
<dbReference type="RefSeq" id="XP_021884167.1">
    <property type="nucleotide sequence ID" value="XM_022028572.1"/>
</dbReference>
<dbReference type="InterPro" id="IPR032675">
    <property type="entry name" value="LRR_dom_sf"/>
</dbReference>
<dbReference type="InterPro" id="IPR036047">
    <property type="entry name" value="F-box-like_dom_sf"/>
</dbReference>
<name>A0A1Y2H010_9FUNG</name>
<dbReference type="SUPFAM" id="SSF52047">
    <property type="entry name" value="RNI-like"/>
    <property type="match status" value="2"/>
</dbReference>
<comment type="caution">
    <text evidence="2">The sequence shown here is derived from an EMBL/GenBank/DDBJ whole genome shotgun (WGS) entry which is preliminary data.</text>
</comment>
<feature type="domain" description="F-box" evidence="1">
    <location>
        <begin position="25"/>
        <end position="64"/>
    </location>
</feature>
<reference evidence="2 3" key="1">
    <citation type="submission" date="2016-07" db="EMBL/GenBank/DDBJ databases">
        <title>Pervasive Adenine N6-methylation of Active Genes in Fungi.</title>
        <authorList>
            <consortium name="DOE Joint Genome Institute"/>
            <person name="Mondo S.J."/>
            <person name="Dannebaum R.O."/>
            <person name="Kuo R.C."/>
            <person name="Labutti K."/>
            <person name="Haridas S."/>
            <person name="Kuo A."/>
            <person name="Salamov A."/>
            <person name="Ahrendt S.R."/>
            <person name="Lipzen A."/>
            <person name="Sullivan W."/>
            <person name="Andreopoulos W.B."/>
            <person name="Clum A."/>
            <person name="Lindquist E."/>
            <person name="Daum C."/>
            <person name="Ramamoorthy G.K."/>
            <person name="Gryganskyi A."/>
            <person name="Culley D."/>
            <person name="Magnuson J.K."/>
            <person name="James T.Y."/>
            <person name="O'Malley M.A."/>
            <person name="Stajich J.E."/>
            <person name="Spatafora J.W."/>
            <person name="Visel A."/>
            <person name="Grigoriev I.V."/>
        </authorList>
    </citation>
    <scope>NUCLEOTIDE SEQUENCE [LARGE SCALE GENOMIC DNA]</scope>
    <source>
        <strain evidence="2 3">NRRL 3116</strain>
    </source>
</reference>
<dbReference type="EMBL" id="MCFF01000007">
    <property type="protein sequence ID" value="ORZ26402.1"/>
    <property type="molecule type" value="Genomic_DNA"/>
</dbReference>
<feature type="domain" description="F-box" evidence="1">
    <location>
        <begin position="682"/>
        <end position="720"/>
    </location>
</feature>
<dbReference type="Proteomes" id="UP000193648">
    <property type="component" value="Unassembled WGS sequence"/>
</dbReference>
<dbReference type="SUPFAM" id="SSF81383">
    <property type="entry name" value="F-box domain"/>
    <property type="match status" value="2"/>
</dbReference>
<gene>
    <name evidence="2" type="ORF">BCR41DRAFT_393585</name>
</gene>
<accession>A0A1Y2H010</accession>
<dbReference type="OrthoDB" id="2398646at2759"/>
<feature type="domain" description="F-box" evidence="1">
    <location>
        <begin position="1355"/>
        <end position="1395"/>
    </location>
</feature>
<keyword evidence="3" id="KW-1185">Reference proteome</keyword>
<protein>
    <recommendedName>
        <fullName evidence="1">F-box domain-containing protein</fullName>
    </recommendedName>
</protein>
<dbReference type="GeneID" id="33570415"/>
<dbReference type="SMART" id="SM00256">
    <property type="entry name" value="FBOX"/>
    <property type="match status" value="3"/>
</dbReference>
<evidence type="ECO:0000313" key="3">
    <source>
        <dbReference type="Proteomes" id="UP000193648"/>
    </source>
</evidence>
<dbReference type="InParanoid" id="A0A1Y2H010"/>
<dbReference type="PANTHER" id="PTHR38926:SF72">
    <property type="entry name" value="IM:7136021-RELATED"/>
    <property type="match status" value="1"/>
</dbReference>
<dbReference type="PANTHER" id="PTHR38926">
    <property type="entry name" value="F-BOX DOMAIN CONTAINING PROTEIN, EXPRESSED"/>
    <property type="match status" value="1"/>
</dbReference>
<evidence type="ECO:0000259" key="1">
    <source>
        <dbReference type="SMART" id="SM00256"/>
    </source>
</evidence>
<sequence>MIVLTPTKTKPVYAKRSLPNTIPIFPPKIIERILLYVGLTTLRLTVPLVCRQWHDIAQPLLKRCVRVSAIRFGRALTRQQKQKMKITTEEHMAIKKLELTHQLRLAHTLVYEAGVSGALPYFGLCRISAAVEKRAWSILNATLASLSISRPQDLMIHQLILDAGFASWVWDRLQPLLTLVGHSLVHLHLENFPAKTIIPIALIMECCSNLKHLFLARRGGYESGSDVSKLEEMDNSDKEANTFNWPLQSITLDSLNLTQTALEPLLQRCPDLTELRIVRFQPCISGDVSSARLENFLFNQVERERFFGRLALYCPKLASLHVSEALDGRCGGFDEVVPIPQFPLVEQWGFSTLSMNRMPPRSVKMLLDKHMMKNRLTSIEILIARSSNVIMFGYQTDRITRSVPQQIWACRRLRTLHVRFDEACSTQSLDEQARVLYGYVSRVCPDLEDLLIRGNGIKDRLQSPVSMCLLSRLKRLKKLRLVEVPYMCEKDLDWIKEQYYYDIQEQLKLRLEWELKKDKRHSMVKSMVRRWRTLRIMNAPFCAGESSSMAEQSLGVSVDKETMPSGVEKESKTQSDVIDGVDMTHLGELQDIVNYFHYRRANRDESLWPELETIFIYYFASHALIDGMWRGYGYFTRQARSMIKKFRPEINVVNVGMLPEQEGRESTGADCISVGQSVSTRLPPEVIERIFSYLSQGVLRFYVSLVCRQCRPAHSFTKQDSHQSPMHRGCGLDRKRQLGLSFAIPSYLNASLTISLITLIRQLVLDVEQLALIWSRLIPLLEFLGSGLVSFHLDNILCGVLVPINRIMELCPNLQDLRIASNTPRFGKEPARLKEDSERSIVTGGSTTPIAANGNRMHPGNYWPLRSVTFDNLALTQTALESFIRSCPHLVKLRLIRFQPISAFSSIHAESIGSFLFIEQRRQKFFEDVAFYCPKLIALHVAEALDAAEALDVWYEGRGDMVAPISQLPNVEHWGVSTMSMLRVPTSPTSILLERHRIEHKLTSVEIEGFCKGTASYRINDNAKWFEELLCQSPLLEHFKAKEIRFPLRLLYVTKELSVKPKRTIVEYGEGDYEYPVVQRVWACRRLRTLHIRIEESHDEHMQDYEEQTRVVFGYISRVCPELEELSIHSTNLIRRSPISLCLLPRLKRLRILQLRYIYFLDYSQIDWMKWYHYYDADEFSLTPAWVKSLWMKWTPDQWRSSSPINKGHNMCLAERCFNAPSIADDPVADITAIRTNLRNKHEIHNPEGHGEKDTREIIGGVDMTHLGQRQDIADYFQERHANRHVCLWPNMEAIHIRYDIDDIITPKFFDPCIRLLRSHINKYRPEIEVICRGETTASTTGKRPSKICTMLSVLPTKTWSRILSFLGQGILRFTISLVCRQWHWLAQAHIRKTICISIAQLDYGSGCGGPSKIPLARMKRSCALKQLAHNLRKRILSAYTLVHSTGQSPDYFKKLFPGDEEEVWAVLLDALTAATSPSPSLLPSSPESLSFSAASFRKNKNDCSYSGGSVSSDQLKIRQLVLNADIYQVPTTIGTATKVNRQWPLQSATFDNMALSLTALESFVRSCPNLTELRMIRIQAMPATNTIPDQIMNFLFDKEARKQFFHRLSSPPLASLSSSSSNLSLYLPKLKSLHVSKDYNPDYSINPTHDEVVPIRQFPMVEQWGFSTMSIRVDFPFSACALLDRHIQQLNYLTSVEILGYSRPSGALHQIDYEPMPGQFTEWVHSFLCSNPQLQHFKASVVSFPIRMLYLIMDDDMMACVLPGYVTRVCPENEDLWTVPDQVAMGTCTKQQAFFCLNNHEAISMALAGSAAAQLITR</sequence>
<dbReference type="Gene3D" id="3.80.10.10">
    <property type="entry name" value="Ribonuclease Inhibitor"/>
    <property type="match status" value="2"/>
</dbReference>
<evidence type="ECO:0000313" key="2">
    <source>
        <dbReference type="EMBL" id="ORZ26402.1"/>
    </source>
</evidence>